<evidence type="ECO:0000256" key="6">
    <source>
        <dbReference type="RuleBase" id="RU000414"/>
    </source>
</evidence>
<dbReference type="OrthoDB" id="9803125at2"/>
<dbReference type="SUPFAM" id="SSF54719">
    <property type="entry name" value="Fe,Mn superoxide dismutase (SOD), C-terminal domain"/>
    <property type="match status" value="1"/>
</dbReference>
<dbReference type="PATRIC" id="fig|1133592.3.peg.61"/>
<dbReference type="STRING" id="1133592.ASNER_068"/>
<dbReference type="KEGG" id="udi:ASNER_068"/>
<protein>
    <recommendedName>
        <fullName evidence="2 6">Superoxide dismutase</fullName>
        <ecNumber evidence="2 6">1.15.1.1</ecNumber>
    </recommendedName>
</protein>
<dbReference type="EMBL" id="CP003263">
    <property type="protein sequence ID" value="AGC66842.1"/>
    <property type="molecule type" value="Genomic_DNA"/>
</dbReference>
<dbReference type="InterPro" id="IPR019832">
    <property type="entry name" value="Mn/Fe_SOD_C"/>
</dbReference>
<evidence type="ECO:0000256" key="3">
    <source>
        <dbReference type="ARBA" id="ARBA00022723"/>
    </source>
</evidence>
<evidence type="ECO:0000256" key="5">
    <source>
        <dbReference type="PIRSR" id="PIRSR000349-1"/>
    </source>
</evidence>
<dbReference type="AlphaFoldDB" id="L7VJG4"/>
<feature type="binding site" evidence="5">
    <location>
        <position position="168"/>
    </location>
    <ligand>
        <name>Mn(2+)</name>
        <dbReference type="ChEBI" id="CHEBI:29035"/>
    </ligand>
</feature>
<keyword evidence="10" id="KW-1185">Reference proteome</keyword>
<evidence type="ECO:0000256" key="1">
    <source>
        <dbReference type="ARBA" id="ARBA00008714"/>
    </source>
</evidence>
<organism evidence="9 10">
    <name type="scientific">Candidatus Uzinura diaspidicola str. ASNER</name>
    <dbReference type="NCBI Taxonomy" id="1133592"/>
    <lineage>
        <taxon>Bacteria</taxon>
        <taxon>Pseudomonadati</taxon>
        <taxon>Bacteroidota</taxon>
        <taxon>Flavobacteriia</taxon>
        <taxon>Flavobacteriales</taxon>
        <taxon>Candidatus Uzinura</taxon>
    </lineage>
</organism>
<dbReference type="InterPro" id="IPR019833">
    <property type="entry name" value="Mn/Fe_SOD_BS"/>
</dbReference>
<dbReference type="InterPro" id="IPR019831">
    <property type="entry name" value="Mn/Fe_SOD_N"/>
</dbReference>
<proteinExistence type="inferred from homology"/>
<dbReference type="EC" id="1.15.1.1" evidence="2 6"/>
<dbReference type="Proteomes" id="UP000011174">
    <property type="component" value="Chromosome"/>
</dbReference>
<feature type="domain" description="Manganese/iron superoxide dismutase C-terminal" evidence="8">
    <location>
        <begin position="98"/>
        <end position="194"/>
    </location>
</feature>
<evidence type="ECO:0000313" key="10">
    <source>
        <dbReference type="Proteomes" id="UP000011174"/>
    </source>
</evidence>
<feature type="domain" description="Manganese/iron superoxide dismutase N-terminal" evidence="7">
    <location>
        <begin position="2"/>
        <end position="83"/>
    </location>
</feature>
<dbReference type="PANTHER" id="PTHR43595">
    <property type="entry name" value="37S RIBOSOMAL PROTEIN S26, MITOCHONDRIAL"/>
    <property type="match status" value="1"/>
</dbReference>
<evidence type="ECO:0000256" key="4">
    <source>
        <dbReference type="ARBA" id="ARBA00023002"/>
    </source>
</evidence>
<evidence type="ECO:0000259" key="7">
    <source>
        <dbReference type="Pfam" id="PF00081"/>
    </source>
</evidence>
<dbReference type="PRINTS" id="PR01703">
    <property type="entry name" value="MNSODISMTASE"/>
</dbReference>
<dbReference type="Gene3D" id="1.10.287.990">
    <property type="entry name" value="Fe,Mn superoxide dismutase (SOD) domain"/>
    <property type="match status" value="1"/>
</dbReference>
<dbReference type="GO" id="GO:0004784">
    <property type="term" value="F:superoxide dismutase activity"/>
    <property type="evidence" value="ECO:0007669"/>
    <property type="project" value="UniProtKB-EC"/>
</dbReference>
<sequence length="205" mass="23966">MSFSLPRLSYTYKSLEPMIDAHTMEIHYTKHHATYTENLNKSIENTKFKNLSIEEILKSGIDNPLIRNNAGGFYNHSLFWRILTSPKISRLSESFIFYIEDSFKSVDSFKEEFTDSAISFCGSGWTWLSICPKRGKLFISSTPNQDNPIMPVVDKIGIPILGLDIWEHAYYLKYKNKRVQYIKSFWKIVNWAEVFNLFKTHIILS</sequence>
<feature type="binding site" evidence="5">
    <location>
        <position position="164"/>
    </location>
    <ligand>
        <name>Mn(2+)</name>
        <dbReference type="ChEBI" id="CHEBI:29035"/>
    </ligand>
</feature>
<comment type="similarity">
    <text evidence="1 6">Belongs to the iron/manganese superoxide dismutase family.</text>
</comment>
<dbReference type="Pfam" id="PF02777">
    <property type="entry name" value="Sod_Fe_C"/>
    <property type="match status" value="1"/>
</dbReference>
<feature type="binding site" evidence="5">
    <location>
        <position position="76"/>
    </location>
    <ligand>
        <name>Mn(2+)</name>
        <dbReference type="ChEBI" id="CHEBI:29035"/>
    </ligand>
</feature>
<dbReference type="InterPro" id="IPR001189">
    <property type="entry name" value="Mn/Fe_SOD"/>
</dbReference>
<dbReference type="PANTHER" id="PTHR43595:SF2">
    <property type="entry name" value="SMALL RIBOSOMAL SUBUNIT PROTEIN MS42"/>
    <property type="match status" value="1"/>
</dbReference>
<dbReference type="PROSITE" id="PS00088">
    <property type="entry name" value="SOD_MN"/>
    <property type="match status" value="1"/>
</dbReference>
<dbReference type="InterPro" id="IPR036314">
    <property type="entry name" value="SOD_C_sf"/>
</dbReference>
<gene>
    <name evidence="9" type="primary">sodA</name>
    <name evidence="9" type="ORF">ASNER_068</name>
</gene>
<name>L7VJG4_9FLAO</name>
<dbReference type="PIRSF" id="PIRSF000349">
    <property type="entry name" value="SODismutase"/>
    <property type="match status" value="1"/>
</dbReference>
<dbReference type="InterPro" id="IPR036324">
    <property type="entry name" value="Mn/Fe_SOD_N_sf"/>
</dbReference>
<feature type="binding site" evidence="5">
    <location>
        <position position="27"/>
    </location>
    <ligand>
        <name>Mn(2+)</name>
        <dbReference type="ChEBI" id="CHEBI:29035"/>
    </ligand>
</feature>
<evidence type="ECO:0000313" key="9">
    <source>
        <dbReference type="EMBL" id="AGC66842.1"/>
    </source>
</evidence>
<dbReference type="HOGENOM" id="CLU_031625_0_1_10"/>
<keyword evidence="3 5" id="KW-0479">Metal-binding</keyword>
<reference evidence="9 10" key="1">
    <citation type="journal article" date="2013" name="Environ. Microbiol.">
        <title>The nutrient supplying capabilities of Uzinura, an endosymbiont of armoured scale insects.</title>
        <authorList>
            <person name="Sabree Z.L."/>
            <person name="Huang C.Y."/>
            <person name="Okusu A."/>
            <person name="Moran N.A."/>
            <person name="Normark B.B."/>
        </authorList>
    </citation>
    <scope>NUCLEOTIDE SEQUENCE [LARGE SCALE GENOMIC DNA]</scope>
    <source>
        <strain evidence="9 10">ASNER</strain>
    </source>
</reference>
<dbReference type="Pfam" id="PF00081">
    <property type="entry name" value="Sod_Fe_N"/>
    <property type="match status" value="1"/>
</dbReference>
<comment type="function">
    <text evidence="6">Destroys radicals which are normally produced within the cells and which are toxic to biological systems.</text>
</comment>
<evidence type="ECO:0000256" key="2">
    <source>
        <dbReference type="ARBA" id="ARBA00012682"/>
    </source>
</evidence>
<dbReference type="GO" id="GO:0046872">
    <property type="term" value="F:metal ion binding"/>
    <property type="evidence" value="ECO:0007669"/>
    <property type="project" value="UniProtKB-KW"/>
</dbReference>
<dbReference type="Gene3D" id="3.55.40.20">
    <property type="entry name" value="Iron/manganese superoxide dismutase, C-terminal domain"/>
    <property type="match status" value="1"/>
</dbReference>
<accession>L7VJG4</accession>
<evidence type="ECO:0000259" key="8">
    <source>
        <dbReference type="Pfam" id="PF02777"/>
    </source>
</evidence>
<comment type="catalytic activity">
    <reaction evidence="6">
        <text>2 superoxide + 2 H(+) = H2O2 + O2</text>
        <dbReference type="Rhea" id="RHEA:20696"/>
        <dbReference type="ChEBI" id="CHEBI:15378"/>
        <dbReference type="ChEBI" id="CHEBI:15379"/>
        <dbReference type="ChEBI" id="CHEBI:16240"/>
        <dbReference type="ChEBI" id="CHEBI:18421"/>
        <dbReference type="EC" id="1.15.1.1"/>
    </reaction>
</comment>
<dbReference type="SUPFAM" id="SSF46609">
    <property type="entry name" value="Fe,Mn superoxide dismutase (SOD), N-terminal domain"/>
    <property type="match status" value="1"/>
</dbReference>
<keyword evidence="4 6" id="KW-0560">Oxidoreductase</keyword>
<dbReference type="GO" id="GO:0005737">
    <property type="term" value="C:cytoplasm"/>
    <property type="evidence" value="ECO:0007669"/>
    <property type="project" value="TreeGrafter"/>
</dbReference>